<keyword evidence="2" id="KW-1185">Reference proteome</keyword>
<protein>
    <submittedName>
        <fullName evidence="1">Uncharacterized protein</fullName>
    </submittedName>
</protein>
<sequence>MNQDLYGYEDLSTFEDYFRLNQDFPEAEETTFSNLLFQFKVLYKKWRMKVKGCGVQLLEVLQCSIDGKESEDGESMGIMKLKENSLGRDDDNTPVFFQFRGGDWRSGGTCHIETPPDFGASLVPSGHGNIQEKFKDG</sequence>
<name>A0A0D3AJU7_BRAOL</name>
<dbReference type="Proteomes" id="UP000032141">
    <property type="component" value="Chromosome C2"/>
</dbReference>
<evidence type="ECO:0000313" key="1">
    <source>
        <dbReference type="EnsemblPlants" id="Bo2g017770.1"/>
    </source>
</evidence>
<organism evidence="1 2">
    <name type="scientific">Brassica oleracea var. oleracea</name>
    <dbReference type="NCBI Taxonomy" id="109376"/>
    <lineage>
        <taxon>Eukaryota</taxon>
        <taxon>Viridiplantae</taxon>
        <taxon>Streptophyta</taxon>
        <taxon>Embryophyta</taxon>
        <taxon>Tracheophyta</taxon>
        <taxon>Spermatophyta</taxon>
        <taxon>Magnoliopsida</taxon>
        <taxon>eudicotyledons</taxon>
        <taxon>Gunneridae</taxon>
        <taxon>Pentapetalae</taxon>
        <taxon>rosids</taxon>
        <taxon>malvids</taxon>
        <taxon>Brassicales</taxon>
        <taxon>Brassicaceae</taxon>
        <taxon>Brassiceae</taxon>
        <taxon>Brassica</taxon>
    </lineage>
</organism>
<reference evidence="1" key="2">
    <citation type="submission" date="2015-03" db="UniProtKB">
        <authorList>
            <consortium name="EnsemblPlants"/>
        </authorList>
    </citation>
    <scope>IDENTIFICATION</scope>
</reference>
<dbReference type="Gramene" id="Bo2g017770.1">
    <property type="protein sequence ID" value="Bo2g017770.1"/>
    <property type="gene ID" value="Bo2g017770"/>
</dbReference>
<dbReference type="AlphaFoldDB" id="A0A0D3AJU7"/>
<dbReference type="HOGENOM" id="CLU_1867955_0_0_1"/>
<dbReference type="EnsemblPlants" id="Bo2g017770.1">
    <property type="protein sequence ID" value="Bo2g017770.1"/>
    <property type="gene ID" value="Bo2g017770"/>
</dbReference>
<evidence type="ECO:0000313" key="2">
    <source>
        <dbReference type="Proteomes" id="UP000032141"/>
    </source>
</evidence>
<reference evidence="1 2" key="1">
    <citation type="journal article" date="2014" name="Genome Biol.">
        <title>Transcriptome and methylome profiling reveals relics of genome dominance in the mesopolyploid Brassica oleracea.</title>
        <authorList>
            <person name="Parkin I.A."/>
            <person name="Koh C."/>
            <person name="Tang H."/>
            <person name="Robinson S.J."/>
            <person name="Kagale S."/>
            <person name="Clarke W.E."/>
            <person name="Town C.D."/>
            <person name="Nixon J."/>
            <person name="Krishnakumar V."/>
            <person name="Bidwell S.L."/>
            <person name="Denoeud F."/>
            <person name="Belcram H."/>
            <person name="Links M.G."/>
            <person name="Just J."/>
            <person name="Clarke C."/>
            <person name="Bender T."/>
            <person name="Huebert T."/>
            <person name="Mason A.S."/>
            <person name="Pires J.C."/>
            <person name="Barker G."/>
            <person name="Moore J."/>
            <person name="Walley P.G."/>
            <person name="Manoli S."/>
            <person name="Batley J."/>
            <person name="Edwards D."/>
            <person name="Nelson M.N."/>
            <person name="Wang X."/>
            <person name="Paterson A.H."/>
            <person name="King G."/>
            <person name="Bancroft I."/>
            <person name="Chalhoub B."/>
            <person name="Sharpe A.G."/>
        </authorList>
    </citation>
    <scope>NUCLEOTIDE SEQUENCE</scope>
    <source>
        <strain evidence="1 2">cv. TO1000</strain>
    </source>
</reference>
<accession>A0A0D3AJU7</accession>
<proteinExistence type="predicted"/>